<evidence type="ECO:0000313" key="1">
    <source>
        <dbReference type="EMBL" id="CAH1429227.1"/>
    </source>
</evidence>
<dbReference type="Proteomes" id="UP001157418">
    <property type="component" value="Unassembled WGS sequence"/>
</dbReference>
<protein>
    <submittedName>
        <fullName evidence="1">Uncharacterized protein</fullName>
    </submittedName>
</protein>
<sequence>GRVPQVYPVGSDFQSPAPFPSLSMTLWLLGNSQNPQRNQISRRTQKWKWRKIVVKLELVIDTKSWKRRLSLVYTASSPLAPKRSSAKDFQDLPRLNKSVFIGYISRLLCHCIRILRMSLKFCVRRPRWETFLISWRNL</sequence>
<accession>A0AAU9MTY0</accession>
<reference evidence="1 2" key="1">
    <citation type="submission" date="2022-01" db="EMBL/GenBank/DDBJ databases">
        <authorList>
            <person name="Xiong W."/>
            <person name="Schranz E."/>
        </authorList>
    </citation>
    <scope>NUCLEOTIDE SEQUENCE [LARGE SCALE GENOMIC DNA]</scope>
</reference>
<dbReference type="AlphaFoldDB" id="A0AAU9MTY0"/>
<organism evidence="1 2">
    <name type="scientific">Lactuca virosa</name>
    <dbReference type="NCBI Taxonomy" id="75947"/>
    <lineage>
        <taxon>Eukaryota</taxon>
        <taxon>Viridiplantae</taxon>
        <taxon>Streptophyta</taxon>
        <taxon>Embryophyta</taxon>
        <taxon>Tracheophyta</taxon>
        <taxon>Spermatophyta</taxon>
        <taxon>Magnoliopsida</taxon>
        <taxon>eudicotyledons</taxon>
        <taxon>Gunneridae</taxon>
        <taxon>Pentapetalae</taxon>
        <taxon>asterids</taxon>
        <taxon>campanulids</taxon>
        <taxon>Asterales</taxon>
        <taxon>Asteraceae</taxon>
        <taxon>Cichorioideae</taxon>
        <taxon>Cichorieae</taxon>
        <taxon>Lactucinae</taxon>
        <taxon>Lactuca</taxon>
    </lineage>
</organism>
<name>A0AAU9MTY0_9ASTR</name>
<gene>
    <name evidence="1" type="ORF">LVIROSA_LOCUS16099</name>
</gene>
<proteinExistence type="predicted"/>
<evidence type="ECO:0000313" key="2">
    <source>
        <dbReference type="Proteomes" id="UP001157418"/>
    </source>
</evidence>
<feature type="non-terminal residue" evidence="1">
    <location>
        <position position="1"/>
    </location>
</feature>
<keyword evidence="2" id="KW-1185">Reference proteome</keyword>
<comment type="caution">
    <text evidence="1">The sequence shown here is derived from an EMBL/GenBank/DDBJ whole genome shotgun (WGS) entry which is preliminary data.</text>
</comment>
<dbReference type="EMBL" id="CAKMRJ010002579">
    <property type="protein sequence ID" value="CAH1429227.1"/>
    <property type="molecule type" value="Genomic_DNA"/>
</dbReference>